<protein>
    <submittedName>
        <fullName evidence="2">Uncharacterized protein</fullName>
    </submittedName>
</protein>
<evidence type="ECO:0000313" key="3">
    <source>
        <dbReference type="Proteomes" id="UP000288168"/>
    </source>
</evidence>
<feature type="compositionally biased region" description="Polar residues" evidence="1">
    <location>
        <begin position="331"/>
        <end position="347"/>
    </location>
</feature>
<feature type="region of interest" description="Disordered" evidence="1">
    <location>
        <begin position="466"/>
        <end position="494"/>
    </location>
</feature>
<feature type="compositionally biased region" description="Polar residues" evidence="1">
    <location>
        <begin position="198"/>
        <end position="221"/>
    </location>
</feature>
<name>A0A428NUG7_9HYPO</name>
<dbReference type="Proteomes" id="UP000288168">
    <property type="component" value="Unassembled WGS sequence"/>
</dbReference>
<proteinExistence type="predicted"/>
<accession>A0A428NUG7</accession>
<evidence type="ECO:0000256" key="1">
    <source>
        <dbReference type="SAM" id="MobiDB-lite"/>
    </source>
</evidence>
<reference evidence="2 3" key="1">
    <citation type="submission" date="2017-06" db="EMBL/GenBank/DDBJ databases">
        <title>Comparative genomic analysis of Ambrosia Fusariam Clade fungi.</title>
        <authorList>
            <person name="Stajich J.E."/>
            <person name="Carrillo J."/>
            <person name="Kijimoto T."/>
            <person name="Eskalen A."/>
            <person name="O'Donnell K."/>
            <person name="Kasson M."/>
        </authorList>
    </citation>
    <scope>NUCLEOTIDE SEQUENCE [LARGE SCALE GENOMIC DNA]</scope>
    <source>
        <strain evidence="2 3">NRRL62584</strain>
    </source>
</reference>
<feature type="region of interest" description="Disordered" evidence="1">
    <location>
        <begin position="122"/>
        <end position="389"/>
    </location>
</feature>
<keyword evidence="3" id="KW-1185">Reference proteome</keyword>
<evidence type="ECO:0000313" key="2">
    <source>
        <dbReference type="EMBL" id="RSL44436.1"/>
    </source>
</evidence>
<sequence>MPTTRASAANHSGAPLRATSLTKATKSIGVSRALRARQALRFIRSEHLQKTDKAYNVIQEADPGFYSLQALAESEVGNDNEEDWPPSWVDTKGTFQGWTNISLKKWLTVDLPAHLAQKAKELQSADKEAKKTGSKATDELPGDTSTKASERPSTTSREQELAKTNEQSPEEVHASQGIRSQHPPINIETSDKSAGAASETTTMARTPNTGTSSLKIQSSIEQKYVEKGSGGSIQVDKKKHVPDLVDVSVPDPSTGHHPPRAPGPHSPAAVPTPLEPSIRNDMPRFGQESTPGSQSTWLPVRFNTNLSSSDFPDLNTERDSSADSPHAEQMPTPSRDSHVPSSVQGSFSIPRGPLEPTSPPTIRVPVYTNETTNSVTEKPSSGKQLTYPSTFHGDKELKAWGTRTARDGIVSGFGIWPSTTSLNETSAGPSKRGMAVDMDELGSAAHQGDNAYNVIGELTTINLQRHETSSLQNGTQVEEGEGEGMAEEDPPAEWYEWYKKHHAEERKKREEANGQ</sequence>
<dbReference type="EMBL" id="NKCI01000291">
    <property type="protein sequence ID" value="RSL44436.1"/>
    <property type="molecule type" value="Genomic_DNA"/>
</dbReference>
<feature type="compositionally biased region" description="Polar residues" evidence="1">
    <location>
        <begin position="466"/>
        <end position="476"/>
    </location>
</feature>
<feature type="compositionally biased region" description="Basic and acidic residues" evidence="1">
    <location>
        <begin position="122"/>
        <end position="131"/>
    </location>
</feature>
<comment type="caution">
    <text evidence="2">The sequence shown here is derived from an EMBL/GenBank/DDBJ whole genome shotgun (WGS) entry which is preliminary data.</text>
</comment>
<dbReference type="OrthoDB" id="5256673at2759"/>
<feature type="compositionally biased region" description="Polar residues" evidence="1">
    <location>
        <begin position="287"/>
        <end position="310"/>
    </location>
</feature>
<feature type="compositionally biased region" description="Polar residues" evidence="1">
    <location>
        <begin position="143"/>
        <end position="156"/>
    </location>
</feature>
<gene>
    <name evidence="2" type="ORF">CEP54_014691</name>
</gene>
<organism evidence="2 3">
    <name type="scientific">Fusarium duplospermum</name>
    <dbReference type="NCBI Taxonomy" id="1325734"/>
    <lineage>
        <taxon>Eukaryota</taxon>
        <taxon>Fungi</taxon>
        <taxon>Dikarya</taxon>
        <taxon>Ascomycota</taxon>
        <taxon>Pezizomycotina</taxon>
        <taxon>Sordariomycetes</taxon>
        <taxon>Hypocreomycetidae</taxon>
        <taxon>Hypocreales</taxon>
        <taxon>Nectriaceae</taxon>
        <taxon>Fusarium</taxon>
        <taxon>Fusarium solani species complex</taxon>
    </lineage>
</organism>
<feature type="compositionally biased region" description="Polar residues" evidence="1">
    <location>
        <begin position="1"/>
        <end position="10"/>
    </location>
</feature>
<feature type="compositionally biased region" description="Acidic residues" evidence="1">
    <location>
        <begin position="478"/>
        <end position="491"/>
    </location>
</feature>
<dbReference type="AlphaFoldDB" id="A0A428NUG7"/>
<feature type="compositionally biased region" description="Polar residues" evidence="1">
    <location>
        <begin position="368"/>
        <end position="389"/>
    </location>
</feature>
<feature type="compositionally biased region" description="Low complexity" evidence="1">
    <location>
        <begin position="244"/>
        <end position="253"/>
    </location>
</feature>
<feature type="region of interest" description="Disordered" evidence="1">
    <location>
        <begin position="1"/>
        <end position="20"/>
    </location>
</feature>